<evidence type="ECO:0000256" key="7">
    <source>
        <dbReference type="SAM" id="Phobius"/>
    </source>
</evidence>
<evidence type="ECO:0000313" key="8">
    <source>
        <dbReference type="Ensembl" id="ENSFHEP00000010183.1"/>
    </source>
</evidence>
<evidence type="ECO:0000256" key="4">
    <source>
        <dbReference type="ARBA" id="ARBA00022989"/>
    </source>
</evidence>
<protein>
    <submittedName>
        <fullName evidence="8">NIPA magnesium transporter 2</fullName>
    </submittedName>
</protein>
<feature type="transmembrane region" description="Helical" evidence="7">
    <location>
        <begin position="277"/>
        <end position="295"/>
    </location>
</feature>
<comment type="subcellular location">
    <subcellularLocation>
        <location evidence="1">Membrane</location>
        <topology evidence="1">Multi-pass membrane protein</topology>
    </subcellularLocation>
</comment>
<dbReference type="AlphaFoldDB" id="A0A3Q2T6M7"/>
<evidence type="ECO:0000256" key="6">
    <source>
        <dbReference type="SAM" id="MobiDB-lite"/>
    </source>
</evidence>
<reference evidence="8" key="1">
    <citation type="submission" date="2025-08" db="UniProtKB">
        <authorList>
            <consortium name="Ensembl"/>
        </authorList>
    </citation>
    <scope>IDENTIFICATION</scope>
</reference>
<sequence>MGASLRCTQTLKLRGVPAGWWLSAILNDKAHSLHKCNFSRVTEVGWLRKCLYNPNATSLIMGQDRGKYDFYIGLALAISSSIFIGGSFILKKKGLLRLAKKGSMRAGQGGHAYLKEWLWWAGLLSMGAGEAANFAAYAFAPATLVTPLGALSVLVSAVLSSYFLTERLNLHGKLGCLLSILGSTTMVIHAPKEEEIASLKDMAKKLVDPGFVVFATLVVIVALIFIFVVSPRHGQTNILVYITICSVIGALSVSCVKGLGIAIKEAIAGKNVFKNPLAWVLLVGLVGCVSTQINYLNKALDIFNTSLVTPIYYVFFTTSVLTCSAILFKEWEHMSAGDVIGTLSGFLTIIVGIFLLHAFKDVSVTLATLAVSIRKEERGAPAANGSAAHSNYELLHNESTEDVEDRGLPFDSVSRRNGAMTSSLDG</sequence>
<feature type="transmembrane region" description="Helical" evidence="7">
    <location>
        <begin position="238"/>
        <end position="256"/>
    </location>
</feature>
<dbReference type="GO" id="GO:0016020">
    <property type="term" value="C:membrane"/>
    <property type="evidence" value="ECO:0007669"/>
    <property type="project" value="UniProtKB-SubCell"/>
</dbReference>
<comment type="similarity">
    <text evidence="2">Belongs to the NIPA family.</text>
</comment>
<dbReference type="SUPFAM" id="SSF103481">
    <property type="entry name" value="Multidrug resistance efflux transporter EmrE"/>
    <property type="match status" value="1"/>
</dbReference>
<feature type="region of interest" description="Disordered" evidence="6">
    <location>
        <begin position="398"/>
        <end position="426"/>
    </location>
</feature>
<evidence type="ECO:0000313" key="9">
    <source>
        <dbReference type="Proteomes" id="UP000265000"/>
    </source>
</evidence>
<dbReference type="InterPro" id="IPR008521">
    <property type="entry name" value="Mg_trans_NIPA"/>
</dbReference>
<dbReference type="Ensembl" id="ENSFHET00000016809.1">
    <property type="protein sequence ID" value="ENSFHEP00000010183.1"/>
    <property type="gene ID" value="ENSFHEG00000011505.1"/>
</dbReference>
<proteinExistence type="inferred from homology"/>
<dbReference type="PANTHER" id="PTHR12570">
    <property type="match status" value="1"/>
</dbReference>
<keyword evidence="3 7" id="KW-0812">Transmembrane</keyword>
<evidence type="ECO:0000256" key="2">
    <source>
        <dbReference type="ARBA" id="ARBA00007230"/>
    </source>
</evidence>
<dbReference type="GO" id="GO:0015095">
    <property type="term" value="F:magnesium ion transmembrane transporter activity"/>
    <property type="evidence" value="ECO:0007669"/>
    <property type="project" value="InterPro"/>
</dbReference>
<name>A0A3Q2T6M7_FUNHE</name>
<organism evidence="8 9">
    <name type="scientific">Fundulus heteroclitus</name>
    <name type="common">Killifish</name>
    <name type="synonym">Mummichog</name>
    <dbReference type="NCBI Taxonomy" id="8078"/>
    <lineage>
        <taxon>Eukaryota</taxon>
        <taxon>Metazoa</taxon>
        <taxon>Chordata</taxon>
        <taxon>Craniata</taxon>
        <taxon>Vertebrata</taxon>
        <taxon>Euteleostomi</taxon>
        <taxon>Actinopterygii</taxon>
        <taxon>Neopterygii</taxon>
        <taxon>Teleostei</taxon>
        <taxon>Neoteleostei</taxon>
        <taxon>Acanthomorphata</taxon>
        <taxon>Ovalentaria</taxon>
        <taxon>Atherinomorphae</taxon>
        <taxon>Cyprinodontiformes</taxon>
        <taxon>Fundulidae</taxon>
        <taxon>Fundulus</taxon>
    </lineage>
</organism>
<reference evidence="8" key="2">
    <citation type="submission" date="2025-09" db="UniProtKB">
        <authorList>
            <consortium name="Ensembl"/>
        </authorList>
    </citation>
    <scope>IDENTIFICATION</scope>
</reference>
<keyword evidence="4 7" id="KW-1133">Transmembrane helix</keyword>
<feature type="transmembrane region" description="Helical" evidence="7">
    <location>
        <begin position="340"/>
        <end position="359"/>
    </location>
</feature>
<feature type="transmembrane region" description="Helical" evidence="7">
    <location>
        <begin position="144"/>
        <end position="164"/>
    </location>
</feature>
<dbReference type="InterPro" id="IPR037185">
    <property type="entry name" value="EmrE-like"/>
</dbReference>
<keyword evidence="5 7" id="KW-0472">Membrane</keyword>
<dbReference type="PANTHER" id="PTHR12570:SF1">
    <property type="entry name" value="MAGNESIUM TRANSPORTER NIPA2"/>
    <property type="match status" value="1"/>
</dbReference>
<evidence type="ECO:0000256" key="5">
    <source>
        <dbReference type="ARBA" id="ARBA00023136"/>
    </source>
</evidence>
<dbReference type="Proteomes" id="UP000265000">
    <property type="component" value="Unplaced"/>
</dbReference>
<dbReference type="Pfam" id="PF05653">
    <property type="entry name" value="Mg_trans_NIPA"/>
    <property type="match status" value="1"/>
</dbReference>
<feature type="transmembrane region" description="Helical" evidence="7">
    <location>
        <begin position="307"/>
        <end position="328"/>
    </location>
</feature>
<keyword evidence="9" id="KW-1185">Reference proteome</keyword>
<feature type="transmembrane region" description="Helical" evidence="7">
    <location>
        <begin position="70"/>
        <end position="90"/>
    </location>
</feature>
<feature type="transmembrane region" description="Helical" evidence="7">
    <location>
        <begin position="211"/>
        <end position="232"/>
    </location>
</feature>
<evidence type="ECO:0000256" key="1">
    <source>
        <dbReference type="ARBA" id="ARBA00004141"/>
    </source>
</evidence>
<dbReference type="STRING" id="8078.ENSFHEP00000010183"/>
<dbReference type="GeneTree" id="ENSGT00940000155651"/>
<accession>A0A3Q2T6M7</accession>
<evidence type="ECO:0000256" key="3">
    <source>
        <dbReference type="ARBA" id="ARBA00022692"/>
    </source>
</evidence>